<dbReference type="Pfam" id="PF19343">
    <property type="entry name" value="HAM1_N"/>
    <property type="match status" value="1"/>
</dbReference>
<sequence>MYRKIRFYGVIEAFRQKCMPDNKQIDEMLLYVKDTSTVEIEKLSLNGRKLIQDARDIVETAWLMVQEKNTDELFVWHTAHGGCGCLSGEEGSG</sequence>
<name>A0A0C3EKP0_PILCF</name>
<reference evidence="3" key="2">
    <citation type="submission" date="2015-01" db="EMBL/GenBank/DDBJ databases">
        <title>Evolutionary Origins and Diversification of the Mycorrhizal Mutualists.</title>
        <authorList>
            <consortium name="DOE Joint Genome Institute"/>
            <consortium name="Mycorrhizal Genomics Consortium"/>
            <person name="Kohler A."/>
            <person name="Kuo A."/>
            <person name="Nagy L.G."/>
            <person name="Floudas D."/>
            <person name="Copeland A."/>
            <person name="Barry K.W."/>
            <person name="Cichocki N."/>
            <person name="Veneault-Fourrey C."/>
            <person name="LaButti K."/>
            <person name="Lindquist E.A."/>
            <person name="Lipzen A."/>
            <person name="Lundell T."/>
            <person name="Morin E."/>
            <person name="Murat C."/>
            <person name="Riley R."/>
            <person name="Ohm R."/>
            <person name="Sun H."/>
            <person name="Tunlid A."/>
            <person name="Henrissat B."/>
            <person name="Grigoriev I.V."/>
            <person name="Hibbett D.S."/>
            <person name="Martin F."/>
        </authorList>
    </citation>
    <scope>NUCLEOTIDE SEQUENCE [LARGE SCALE GENOMIC DNA]</scope>
    <source>
        <strain evidence="3">F 1598</strain>
    </source>
</reference>
<evidence type="ECO:0000259" key="1">
    <source>
        <dbReference type="Pfam" id="PF19343"/>
    </source>
</evidence>
<dbReference type="EMBL" id="KN833091">
    <property type="protein sequence ID" value="KIM73150.1"/>
    <property type="molecule type" value="Genomic_DNA"/>
</dbReference>
<organism evidence="2 3">
    <name type="scientific">Piloderma croceum (strain F 1598)</name>
    <dbReference type="NCBI Taxonomy" id="765440"/>
    <lineage>
        <taxon>Eukaryota</taxon>
        <taxon>Fungi</taxon>
        <taxon>Dikarya</taxon>
        <taxon>Basidiomycota</taxon>
        <taxon>Agaricomycotina</taxon>
        <taxon>Agaricomycetes</taxon>
        <taxon>Agaricomycetidae</taxon>
        <taxon>Atheliales</taxon>
        <taxon>Atheliaceae</taxon>
        <taxon>Piloderma</taxon>
    </lineage>
</organism>
<dbReference type="InParanoid" id="A0A0C3EKP0"/>
<dbReference type="HOGENOM" id="CLU_2400486_0_0_1"/>
<reference evidence="2 3" key="1">
    <citation type="submission" date="2014-04" db="EMBL/GenBank/DDBJ databases">
        <authorList>
            <consortium name="DOE Joint Genome Institute"/>
            <person name="Kuo A."/>
            <person name="Tarkka M."/>
            <person name="Buscot F."/>
            <person name="Kohler A."/>
            <person name="Nagy L.G."/>
            <person name="Floudas D."/>
            <person name="Copeland A."/>
            <person name="Barry K.W."/>
            <person name="Cichocki N."/>
            <person name="Veneault-Fourrey C."/>
            <person name="LaButti K."/>
            <person name="Lindquist E.A."/>
            <person name="Lipzen A."/>
            <person name="Lundell T."/>
            <person name="Morin E."/>
            <person name="Murat C."/>
            <person name="Sun H."/>
            <person name="Tunlid A."/>
            <person name="Henrissat B."/>
            <person name="Grigoriev I.V."/>
            <person name="Hibbett D.S."/>
            <person name="Martin F."/>
            <person name="Nordberg H.P."/>
            <person name="Cantor M.N."/>
            <person name="Hua S.X."/>
        </authorList>
    </citation>
    <scope>NUCLEOTIDE SEQUENCE [LARGE SCALE GENOMIC DNA]</scope>
    <source>
        <strain evidence="2 3">F 1598</strain>
    </source>
</reference>
<keyword evidence="3" id="KW-1185">Reference proteome</keyword>
<protein>
    <recommendedName>
        <fullName evidence="1">HAM1-like N-terminal domain-containing protein</fullName>
    </recommendedName>
</protein>
<feature type="domain" description="HAM1-like N-terminal" evidence="1">
    <location>
        <begin position="3"/>
        <end position="80"/>
    </location>
</feature>
<dbReference type="STRING" id="765440.A0A0C3EKP0"/>
<dbReference type="Proteomes" id="UP000054166">
    <property type="component" value="Unassembled WGS sequence"/>
</dbReference>
<gene>
    <name evidence="2" type="ORF">PILCRDRAFT_732411</name>
</gene>
<evidence type="ECO:0000313" key="3">
    <source>
        <dbReference type="Proteomes" id="UP000054166"/>
    </source>
</evidence>
<evidence type="ECO:0000313" key="2">
    <source>
        <dbReference type="EMBL" id="KIM73150.1"/>
    </source>
</evidence>
<dbReference type="AlphaFoldDB" id="A0A0C3EKP0"/>
<dbReference type="InterPro" id="IPR045967">
    <property type="entry name" value="HAM1-like_N"/>
</dbReference>
<accession>A0A0C3EKP0</accession>
<proteinExistence type="predicted"/>
<dbReference type="OrthoDB" id="19394at2759"/>